<comment type="caution">
    <text evidence="1">The sequence shown here is derived from an EMBL/GenBank/DDBJ whole genome shotgun (WGS) entry which is preliminary data.</text>
</comment>
<dbReference type="Proteomes" id="UP001157109">
    <property type="component" value="Unassembled WGS sequence"/>
</dbReference>
<sequence>MIGDVPYGAAQIAAFPTWVDEINAAKPAVTFHVGDIKNGSTRCDDPYYAMIKTQFNRFTSPFIYTPGDNEWTDCHRANNGSYNPLERLAYDRSVFFSNPGTTLGAPMKVASQANAGFPENVNLRKQGIDFAVIHVVGSNDDLQPWTGIGQTTATPQQAAEEKARMANAIPVVHNAFADARRKNDRAVMVLLQADMFDPSYTPTWNDISAFKPLVQALIDESATFDGPVYLVNGDSHVYNTDKPLATGSSWLTTYGVSGSADNLQRITVDGSSNNKDWLKFTVNRPGAAEPLSWERVPYQHQAG</sequence>
<dbReference type="InterPro" id="IPR029052">
    <property type="entry name" value="Metallo-depent_PP-like"/>
</dbReference>
<name>A0ABQ6HTV7_9MICO</name>
<dbReference type="RefSeq" id="WP_241441433.1">
    <property type="nucleotide sequence ID" value="NZ_BSUJ01000001.1"/>
</dbReference>
<gene>
    <name evidence="1" type="ORF">GCM10025862_31550</name>
</gene>
<reference evidence="2" key="1">
    <citation type="journal article" date="2019" name="Int. J. Syst. Evol. Microbiol.">
        <title>The Global Catalogue of Microorganisms (GCM) 10K type strain sequencing project: providing services to taxonomists for standard genome sequencing and annotation.</title>
        <authorList>
            <consortium name="The Broad Institute Genomics Platform"/>
            <consortium name="The Broad Institute Genome Sequencing Center for Infectious Disease"/>
            <person name="Wu L."/>
            <person name="Ma J."/>
        </authorList>
    </citation>
    <scope>NUCLEOTIDE SEQUENCE [LARGE SCALE GENOMIC DNA]</scope>
    <source>
        <strain evidence="2">NBRC 105830</strain>
    </source>
</reference>
<proteinExistence type="predicted"/>
<protein>
    <recommendedName>
        <fullName evidence="3">Calcineurin-like phosphoesterase domain-containing protein</fullName>
    </recommendedName>
</protein>
<dbReference type="EMBL" id="BSUJ01000001">
    <property type="protein sequence ID" value="GMA21134.1"/>
    <property type="molecule type" value="Genomic_DNA"/>
</dbReference>
<keyword evidence="2" id="KW-1185">Reference proteome</keyword>
<evidence type="ECO:0000313" key="2">
    <source>
        <dbReference type="Proteomes" id="UP001157109"/>
    </source>
</evidence>
<dbReference type="SUPFAM" id="SSF56300">
    <property type="entry name" value="Metallo-dependent phosphatases"/>
    <property type="match status" value="1"/>
</dbReference>
<evidence type="ECO:0000313" key="1">
    <source>
        <dbReference type="EMBL" id="GMA21134.1"/>
    </source>
</evidence>
<accession>A0ABQ6HTV7</accession>
<organism evidence="1 2">
    <name type="scientific">Arsenicicoccus piscis</name>
    <dbReference type="NCBI Taxonomy" id="673954"/>
    <lineage>
        <taxon>Bacteria</taxon>
        <taxon>Bacillati</taxon>
        <taxon>Actinomycetota</taxon>
        <taxon>Actinomycetes</taxon>
        <taxon>Micrococcales</taxon>
        <taxon>Intrasporangiaceae</taxon>
        <taxon>Arsenicicoccus</taxon>
    </lineage>
</organism>
<evidence type="ECO:0008006" key="3">
    <source>
        <dbReference type="Google" id="ProtNLM"/>
    </source>
</evidence>